<gene>
    <name evidence="2" type="ORF">COX92_01515</name>
</gene>
<dbReference type="EMBL" id="PFOZ01000029">
    <property type="protein sequence ID" value="PIZ87329.1"/>
    <property type="molecule type" value="Genomic_DNA"/>
</dbReference>
<reference evidence="3" key="1">
    <citation type="submission" date="2017-09" db="EMBL/GenBank/DDBJ databases">
        <title>Depth-based differentiation of microbial function through sediment-hosted aquifers and enrichment of novel symbionts in the deep terrestrial subsurface.</title>
        <authorList>
            <person name="Probst A.J."/>
            <person name="Ladd B."/>
            <person name="Jarett J.K."/>
            <person name="Geller-Mcgrath D.E."/>
            <person name="Sieber C.M.K."/>
            <person name="Emerson J.B."/>
            <person name="Anantharaman K."/>
            <person name="Thomas B.C."/>
            <person name="Malmstrom R."/>
            <person name="Stieglmeier M."/>
            <person name="Klingl A."/>
            <person name="Woyke T."/>
            <person name="Ryan C.M."/>
            <person name="Banfield J.F."/>
        </authorList>
    </citation>
    <scope>NUCLEOTIDE SEQUENCE [LARGE SCALE GENOMIC DNA]</scope>
</reference>
<name>A0A2M7UUC2_9BACT</name>
<feature type="transmembrane region" description="Helical" evidence="1">
    <location>
        <begin position="99"/>
        <end position="122"/>
    </location>
</feature>
<keyword evidence="1" id="KW-1133">Transmembrane helix</keyword>
<keyword evidence="1" id="KW-0812">Transmembrane</keyword>
<evidence type="ECO:0000313" key="3">
    <source>
        <dbReference type="Proteomes" id="UP000229166"/>
    </source>
</evidence>
<proteinExistence type="predicted"/>
<feature type="transmembrane region" description="Helical" evidence="1">
    <location>
        <begin position="12"/>
        <end position="30"/>
    </location>
</feature>
<accession>A0A2M7UUC2</accession>
<dbReference type="AlphaFoldDB" id="A0A2M7UUC2"/>
<evidence type="ECO:0000256" key="1">
    <source>
        <dbReference type="SAM" id="Phobius"/>
    </source>
</evidence>
<keyword evidence="1" id="KW-0472">Membrane</keyword>
<sequence length="127" mass="13911">MDYPKTETSSQIIGWLVFFAGILLISWTLYSSYNIFTAKAVLPEFFTNQASYGSAGEEEVSAQTGNTQDAQAQLQKMIGDQLKGFLPANSITKILNLTVWSILAFILIFGGTQISGLGIKLIKNRVP</sequence>
<dbReference type="Proteomes" id="UP000229166">
    <property type="component" value="Unassembled WGS sequence"/>
</dbReference>
<protein>
    <submittedName>
        <fullName evidence="2">Uncharacterized protein</fullName>
    </submittedName>
</protein>
<organism evidence="2 3">
    <name type="scientific">Candidatus Nealsonbacteria bacterium CG_4_10_14_0_2_um_filter_40_15</name>
    <dbReference type="NCBI Taxonomy" id="1974682"/>
    <lineage>
        <taxon>Bacteria</taxon>
        <taxon>Candidatus Nealsoniibacteriota</taxon>
    </lineage>
</organism>
<comment type="caution">
    <text evidence="2">The sequence shown here is derived from an EMBL/GenBank/DDBJ whole genome shotgun (WGS) entry which is preliminary data.</text>
</comment>
<evidence type="ECO:0000313" key="2">
    <source>
        <dbReference type="EMBL" id="PIZ87329.1"/>
    </source>
</evidence>